<gene>
    <name evidence="7" type="primary">sbdA</name>
    <name evidence="7" type="ordered locus">SBG_3413</name>
</gene>
<dbReference type="SUPFAM" id="SSF49401">
    <property type="entry name" value="Bacterial adhesins"/>
    <property type="match status" value="1"/>
</dbReference>
<evidence type="ECO:0000256" key="4">
    <source>
        <dbReference type="ARBA" id="ARBA00023263"/>
    </source>
</evidence>
<dbReference type="InterPro" id="IPR036937">
    <property type="entry name" value="Adhesion_dom_fimbrial_sf"/>
</dbReference>
<accession>A0A0K0HGD8</accession>
<dbReference type="KEGG" id="sbg:SBG_3413"/>
<dbReference type="Pfam" id="PF00419">
    <property type="entry name" value="Fimbrial"/>
    <property type="match status" value="1"/>
</dbReference>
<keyword evidence="3 5" id="KW-0732">Signal</keyword>
<dbReference type="EMBL" id="FR877557">
    <property type="protein sequence ID" value="CCC32461.1"/>
    <property type="molecule type" value="Genomic_DNA"/>
</dbReference>
<dbReference type="AlphaFoldDB" id="A0A0K0HGD8"/>
<feature type="signal peptide" evidence="5">
    <location>
        <begin position="1"/>
        <end position="23"/>
    </location>
</feature>
<comment type="similarity">
    <text evidence="2">Belongs to the fimbrial protein family.</text>
</comment>
<proteinExistence type="inferred from homology"/>
<comment type="subcellular location">
    <subcellularLocation>
        <location evidence="1">Fimbrium</location>
    </subcellularLocation>
</comment>
<dbReference type="Proteomes" id="UP000000289">
    <property type="component" value="Chromosome"/>
</dbReference>
<sequence>MKPNLIVSALVLSTSMLVGQAMASDGTVHFRGEVIDSACEVTADTAEQNVDLGKVNRSSFINAGDVAAPTAFQIDLIKCPATYTKAAVRFDGVEASDGNGDLAIGDPVKASTPGDYTGTGDATTATGVAIRLYNRADNSQLKLYEDSTPTDIDATAGTASMKFIARYIAINNAVTPGTANADSQFTIVYEK</sequence>
<organism evidence="7 8">
    <name type="scientific">Salmonella bongori (strain ATCC 43975 / DSM 13772 / NCTC 12419)</name>
    <dbReference type="NCBI Taxonomy" id="218493"/>
    <lineage>
        <taxon>Bacteria</taxon>
        <taxon>Pseudomonadati</taxon>
        <taxon>Pseudomonadota</taxon>
        <taxon>Gammaproteobacteria</taxon>
        <taxon>Enterobacterales</taxon>
        <taxon>Enterobacteriaceae</taxon>
        <taxon>Salmonella</taxon>
    </lineage>
</organism>
<evidence type="ECO:0000256" key="2">
    <source>
        <dbReference type="ARBA" id="ARBA00006671"/>
    </source>
</evidence>
<dbReference type="NCBIfam" id="NF011817">
    <property type="entry name" value="PRK15289.1"/>
    <property type="match status" value="1"/>
</dbReference>
<dbReference type="InterPro" id="IPR008966">
    <property type="entry name" value="Adhesion_dom_sf"/>
</dbReference>
<dbReference type="eggNOG" id="COG3539">
    <property type="taxonomic scope" value="Bacteria"/>
</dbReference>
<evidence type="ECO:0000256" key="3">
    <source>
        <dbReference type="ARBA" id="ARBA00022729"/>
    </source>
</evidence>
<protein>
    <submittedName>
        <fullName evidence="7">Putative fimbrial subunit protein</fullName>
    </submittedName>
</protein>
<evidence type="ECO:0000256" key="1">
    <source>
        <dbReference type="ARBA" id="ARBA00004561"/>
    </source>
</evidence>
<reference evidence="7 8" key="1">
    <citation type="journal article" date="2011" name="PLoS Pathog.">
        <title>Salmonella bongori provides insights into the evolution of the Salmonellae.</title>
        <authorList>
            <person name="Fookes M."/>
            <person name="Schroeder G.N."/>
            <person name="Langridge G.C."/>
            <person name="Blondel C.J."/>
            <person name="Mammina C."/>
            <person name="Connor T.R."/>
            <person name="Seth-Smith H."/>
            <person name="Vernikos G.S."/>
            <person name="Robinson K.S."/>
            <person name="Sanders M."/>
            <person name="Petty N.K."/>
            <person name="Kingsley R.A."/>
            <person name="Baumler A.J."/>
            <person name="Nuccio S.P."/>
            <person name="Contreras I."/>
            <person name="Santiviago C.A."/>
            <person name="Maskell D."/>
            <person name="Barrow P."/>
            <person name="Humphrey T."/>
            <person name="Nastasi A."/>
            <person name="Roberts M."/>
            <person name="Frankel G."/>
            <person name="Parkhill J."/>
            <person name="Dougan G."/>
            <person name="Thomson N.R."/>
        </authorList>
    </citation>
    <scope>NUCLEOTIDE SEQUENCE [LARGE SCALE GENOMIC DNA]</scope>
    <source>
        <strain evidence="8">ATCC 43975 / DSM 13772 / NCTC 12419</strain>
    </source>
</reference>
<dbReference type="RefSeq" id="WP_000804039.1">
    <property type="nucleotide sequence ID" value="NC_015761.1"/>
</dbReference>
<feature type="domain" description="Fimbrial-type adhesion" evidence="6">
    <location>
        <begin position="28"/>
        <end position="189"/>
    </location>
</feature>
<dbReference type="Gene3D" id="2.60.40.1090">
    <property type="entry name" value="Fimbrial-type adhesion domain"/>
    <property type="match status" value="1"/>
</dbReference>
<evidence type="ECO:0000256" key="5">
    <source>
        <dbReference type="SAM" id="SignalP"/>
    </source>
</evidence>
<dbReference type="InterPro" id="IPR000259">
    <property type="entry name" value="Adhesion_dom_fimbrial"/>
</dbReference>
<evidence type="ECO:0000313" key="8">
    <source>
        <dbReference type="Proteomes" id="UP000000289"/>
    </source>
</evidence>
<dbReference type="GO" id="GO:0009289">
    <property type="term" value="C:pilus"/>
    <property type="evidence" value="ECO:0007669"/>
    <property type="project" value="UniProtKB-SubCell"/>
</dbReference>
<keyword evidence="4" id="KW-0281">Fimbrium</keyword>
<feature type="chain" id="PRO_5005331950" evidence="5">
    <location>
        <begin position="24"/>
        <end position="191"/>
    </location>
</feature>
<evidence type="ECO:0000313" key="7">
    <source>
        <dbReference type="EMBL" id="CCC32461.1"/>
    </source>
</evidence>
<dbReference type="GeneID" id="44982447"/>
<dbReference type="PANTHER" id="PTHR33420">
    <property type="entry name" value="FIMBRIAL SUBUNIT ELFA-RELATED"/>
    <property type="match status" value="1"/>
</dbReference>
<dbReference type="GO" id="GO:0043709">
    <property type="term" value="P:cell adhesion involved in single-species biofilm formation"/>
    <property type="evidence" value="ECO:0007669"/>
    <property type="project" value="TreeGrafter"/>
</dbReference>
<dbReference type="PANTHER" id="PTHR33420:SF3">
    <property type="entry name" value="FIMBRIAL SUBUNIT ELFA"/>
    <property type="match status" value="1"/>
</dbReference>
<evidence type="ECO:0000259" key="6">
    <source>
        <dbReference type="Pfam" id="PF00419"/>
    </source>
</evidence>
<name>A0A0K0HGD8_SALBC</name>
<dbReference type="InterPro" id="IPR050263">
    <property type="entry name" value="Bact_Fimbrial_Adh_Pro"/>
</dbReference>